<keyword evidence="2" id="KW-1133">Transmembrane helix</keyword>
<gene>
    <name evidence="4" type="ORF">PsYK624_098370</name>
</gene>
<dbReference type="InterPro" id="IPR020471">
    <property type="entry name" value="AKR"/>
</dbReference>
<dbReference type="InterPro" id="IPR050791">
    <property type="entry name" value="Aldo-Keto_reductase"/>
</dbReference>
<dbReference type="GO" id="GO:0016491">
    <property type="term" value="F:oxidoreductase activity"/>
    <property type="evidence" value="ECO:0007669"/>
    <property type="project" value="UniProtKB-KW"/>
</dbReference>
<evidence type="ECO:0000256" key="1">
    <source>
        <dbReference type="ARBA" id="ARBA00023002"/>
    </source>
</evidence>
<evidence type="ECO:0000313" key="5">
    <source>
        <dbReference type="Proteomes" id="UP000703269"/>
    </source>
</evidence>
<feature type="domain" description="NADP-dependent oxidoreductase" evidence="3">
    <location>
        <begin position="17"/>
        <end position="306"/>
    </location>
</feature>
<dbReference type="OrthoDB" id="37537at2759"/>
<keyword evidence="5" id="KW-1185">Reference proteome</keyword>
<reference evidence="4 5" key="1">
    <citation type="submission" date="2021-08" db="EMBL/GenBank/DDBJ databases">
        <title>Draft Genome Sequence of Phanerochaete sordida strain YK-624.</title>
        <authorList>
            <person name="Mori T."/>
            <person name="Dohra H."/>
            <person name="Suzuki T."/>
            <person name="Kawagishi H."/>
            <person name="Hirai H."/>
        </authorList>
    </citation>
    <scope>NUCLEOTIDE SEQUENCE [LARGE SCALE GENOMIC DNA]</scope>
    <source>
        <strain evidence="4 5">YK-624</strain>
    </source>
</reference>
<comment type="caution">
    <text evidence="4">The sequence shown here is derived from an EMBL/GenBank/DDBJ whole genome shotgun (WGS) entry which is preliminary data.</text>
</comment>
<protein>
    <submittedName>
        <fullName evidence="4">Aldo/keto reductase</fullName>
    </submittedName>
</protein>
<dbReference type="Pfam" id="PF00248">
    <property type="entry name" value="Aldo_ket_red"/>
    <property type="match status" value="1"/>
</dbReference>
<dbReference type="Proteomes" id="UP000703269">
    <property type="component" value="Unassembled WGS sequence"/>
</dbReference>
<dbReference type="InterPro" id="IPR036812">
    <property type="entry name" value="NAD(P)_OxRdtase_dom_sf"/>
</dbReference>
<dbReference type="PANTHER" id="PTHR43625:SF40">
    <property type="entry name" value="ALDO-KETO REDUCTASE YAKC [NADP(+)]"/>
    <property type="match status" value="1"/>
</dbReference>
<dbReference type="SUPFAM" id="SSF51430">
    <property type="entry name" value="NAD(P)-linked oxidoreductase"/>
    <property type="match status" value="1"/>
</dbReference>
<proteinExistence type="predicted"/>
<organism evidence="4 5">
    <name type="scientific">Phanerochaete sordida</name>
    <dbReference type="NCBI Taxonomy" id="48140"/>
    <lineage>
        <taxon>Eukaryota</taxon>
        <taxon>Fungi</taxon>
        <taxon>Dikarya</taxon>
        <taxon>Basidiomycota</taxon>
        <taxon>Agaricomycotina</taxon>
        <taxon>Agaricomycetes</taxon>
        <taxon>Polyporales</taxon>
        <taxon>Phanerochaetaceae</taxon>
        <taxon>Phanerochaete</taxon>
    </lineage>
</organism>
<evidence type="ECO:0000256" key="2">
    <source>
        <dbReference type="SAM" id="Phobius"/>
    </source>
</evidence>
<dbReference type="InterPro" id="IPR023210">
    <property type="entry name" value="NADP_OxRdtase_dom"/>
</dbReference>
<dbReference type="EMBL" id="BPQB01000034">
    <property type="protein sequence ID" value="GJE93677.1"/>
    <property type="molecule type" value="Genomic_DNA"/>
</dbReference>
<dbReference type="PANTHER" id="PTHR43625">
    <property type="entry name" value="AFLATOXIN B1 ALDEHYDE REDUCTASE"/>
    <property type="match status" value="1"/>
</dbReference>
<dbReference type="AlphaFoldDB" id="A0A9P3GF54"/>
<accession>A0A9P3GF54</accession>
<keyword evidence="2" id="KW-0472">Membrane</keyword>
<evidence type="ECO:0000313" key="4">
    <source>
        <dbReference type="EMBL" id="GJE93677.1"/>
    </source>
</evidence>
<keyword evidence="1" id="KW-0560">Oxidoreductase</keyword>
<evidence type="ECO:0000259" key="3">
    <source>
        <dbReference type="Pfam" id="PF00248"/>
    </source>
</evidence>
<feature type="transmembrane region" description="Helical" evidence="2">
    <location>
        <begin position="12"/>
        <end position="31"/>
    </location>
</feature>
<sequence>MSPLPTRKLGNAAVTAIGYGAMGLSAFYGIVKPDEERLKFLDTLYESGCTFWDSSDAYKDNEDLLGKWFARTGMRGKIFLATKIGQTGNVARPVNGEPEYIRNGLEKSLKRLQTDHIDLWYIHRVDKTVPIEVTVSAMAEEVKAGRVKYLGLSECSAETLRRAHATHPITALQIEFSPFTLDLERSGLVAAARELGVALVAYAPLGRGILTGRFSSPDDFVEGDLRRLIPKYSRENFPRIQRVVDALQAIGTRHNATPAQVALAWVVAQGFIPIPGTTRTEALHENLAALNLKLTSEEVADIRHVAEEADATLQGGRYPPFLMALLDADTPPLQR</sequence>
<dbReference type="PRINTS" id="PR00069">
    <property type="entry name" value="ALDKETRDTASE"/>
</dbReference>
<dbReference type="Gene3D" id="3.20.20.100">
    <property type="entry name" value="NADP-dependent oxidoreductase domain"/>
    <property type="match status" value="1"/>
</dbReference>
<dbReference type="GO" id="GO:0005737">
    <property type="term" value="C:cytoplasm"/>
    <property type="evidence" value="ECO:0007669"/>
    <property type="project" value="TreeGrafter"/>
</dbReference>
<keyword evidence="2" id="KW-0812">Transmembrane</keyword>
<name>A0A9P3GF54_9APHY</name>